<evidence type="ECO:0000313" key="2">
    <source>
        <dbReference type="EMBL" id="RWA15050.1"/>
    </source>
</evidence>
<proteinExistence type="inferred from homology"/>
<dbReference type="SUPFAM" id="SSF89372">
    <property type="entry name" value="Fucose-specific lectin"/>
    <property type="match status" value="1"/>
</dbReference>
<reference evidence="2 3" key="1">
    <citation type="submission" date="2018-12" db="EMBL/GenBank/DDBJ databases">
        <title>Draft genome sequence of Xylaria grammica IHI A82.</title>
        <authorList>
            <person name="Buettner E."/>
            <person name="Kellner H."/>
        </authorList>
    </citation>
    <scope>NUCLEOTIDE SEQUENCE [LARGE SCALE GENOMIC DNA]</scope>
    <source>
        <strain evidence="2 3">IHI A82</strain>
    </source>
</reference>
<dbReference type="STRING" id="363999.A0A439DL28"/>
<dbReference type="Pfam" id="PF07938">
    <property type="entry name" value="Fungal_lectin"/>
    <property type="match status" value="1"/>
</dbReference>
<dbReference type="Gene3D" id="2.40.128.190">
    <property type="match status" value="1"/>
</dbReference>
<dbReference type="EMBL" id="RYZI01000001">
    <property type="protein sequence ID" value="RWA15050.1"/>
    <property type="molecule type" value="Genomic_DNA"/>
</dbReference>
<dbReference type="AlphaFoldDB" id="A0A439DL28"/>
<comment type="similarity">
    <text evidence="1">Belongs to the fungal fucose-specific lectin family.</text>
</comment>
<dbReference type="Gene3D" id="2.120.10.70">
    <property type="entry name" value="Fucose-specific lectin"/>
    <property type="match status" value="1"/>
</dbReference>
<accession>A0A439DL28</accession>
<protein>
    <submittedName>
        <fullName evidence="2">Uncharacterized protein</fullName>
    </submittedName>
</protein>
<organism evidence="2 3">
    <name type="scientific">Xylaria grammica</name>
    <dbReference type="NCBI Taxonomy" id="363999"/>
    <lineage>
        <taxon>Eukaryota</taxon>
        <taxon>Fungi</taxon>
        <taxon>Dikarya</taxon>
        <taxon>Ascomycota</taxon>
        <taxon>Pezizomycotina</taxon>
        <taxon>Sordariomycetes</taxon>
        <taxon>Xylariomycetidae</taxon>
        <taxon>Xylariales</taxon>
        <taxon>Xylariaceae</taxon>
        <taxon>Xylaria</taxon>
    </lineage>
</organism>
<sequence length="454" mass="50258">MSSAQAQDGTDVAITATGEYECKFYYQDTTRVIRESIHLVSGWRHTTTPTFSAKPATPLAAISFDAGKEVRVYCVSVDGYLEEYGYSSKQSGWWGGALNKLKFRVAAASKVAAVYWSNNYNIRVYAQGLDNKIQELVYDNSSGWRKGAILPVAEDGSSLAAVRWEKEGQSCLRVYYRASDSTVKEHCYENSRWFSGEFNIPEIPPYASITAVVFSDSRAGVHLRVFLQDSGASIAAYHNDGAWNYQGTVIGPLRPGRRFAALEWKEGSELRVFYQDDDNKIHEQAQSNAGAWYKGDFNTIDTCAIQAISSVCGFVLQDLVAIALDFGTTFSGIAYAFINPGKKEDVTASIMDWPDMPVSLFPLIRLSSTRLEGRRQPKVLTLISYDPDDPTKFKWGGQVDWRTGAVQGVKLLLDSNQPVPLYLPTSNIKSELKKLKKDPVDVAATAATPDGLCR</sequence>
<evidence type="ECO:0000313" key="3">
    <source>
        <dbReference type="Proteomes" id="UP000286045"/>
    </source>
</evidence>
<dbReference type="Proteomes" id="UP000286045">
    <property type="component" value="Unassembled WGS sequence"/>
</dbReference>
<keyword evidence="3" id="KW-1185">Reference proteome</keyword>
<evidence type="ECO:0000256" key="1">
    <source>
        <dbReference type="ARBA" id="ARBA00009042"/>
    </source>
</evidence>
<dbReference type="InterPro" id="IPR012475">
    <property type="entry name" value="Fungal_lectin"/>
</dbReference>
<gene>
    <name evidence="2" type="ORF">EKO27_g14</name>
</gene>
<name>A0A439DL28_9PEZI</name>
<comment type="caution">
    <text evidence="2">The sequence shown here is derived from an EMBL/GenBank/DDBJ whole genome shotgun (WGS) entry which is preliminary data.</text>
</comment>